<dbReference type="EMBL" id="LWBO01000084">
    <property type="protein sequence ID" value="OQP39054.1"/>
    <property type="molecule type" value="Genomic_DNA"/>
</dbReference>
<accession>A0ABX3NLI2</accession>
<feature type="transmembrane region" description="Helical" evidence="1">
    <location>
        <begin position="7"/>
        <end position="31"/>
    </location>
</feature>
<feature type="transmembrane region" description="Helical" evidence="1">
    <location>
        <begin position="360"/>
        <end position="379"/>
    </location>
</feature>
<keyword evidence="1" id="KW-1133">Transmembrane helix</keyword>
<feature type="transmembrane region" description="Helical" evidence="1">
    <location>
        <begin position="108"/>
        <end position="127"/>
    </location>
</feature>
<keyword evidence="1" id="KW-0472">Membrane</keyword>
<feature type="transmembrane region" description="Helical" evidence="1">
    <location>
        <begin position="278"/>
        <end position="297"/>
    </location>
</feature>
<feature type="transmembrane region" description="Helical" evidence="1">
    <location>
        <begin position="336"/>
        <end position="354"/>
    </location>
</feature>
<reference evidence="2 3" key="1">
    <citation type="submission" date="2016-04" db="EMBL/GenBank/DDBJ databases">
        <authorList>
            <person name="Chen L."/>
            <person name="Zhuang W."/>
            <person name="Wang G."/>
        </authorList>
    </citation>
    <scope>NUCLEOTIDE SEQUENCE [LARGE SCALE GENOMIC DNA]</scope>
    <source>
        <strain evidence="3">GR20</strain>
    </source>
</reference>
<sequence length="500" mass="58224">MQRKDLYLVGILWLLLLFIFLPLFYSSFIFMDEAFQLWGYRAVPGFYMFIDEGRYLTEILQRWLFNMIDTIDGVKYMRLFSLFGWMLCLPLWYAIIKKEVANVPQYKYLPFFTCLYLITNPSFLVAVQWATCLQFFISDTASLLAGALVINSLRSDEFKLGKVVWAAVLALLLGVPAMFLYQGSWACFLIPFLLHFVNPMNFKKDRVLIGGMAVHFFVYAAYFVAYKISFHLLVNIPEDPRNGLYINPIEKIAFFLARPLERSFRFTLLTEERSQISFVYYALALLTLAVLTFIRFGKAKWLQAVKFLAVIGIFWVVSYLPGLLIRERFASNRTLMALNMCVFIVCFEMALYYIKNQRVLQIGAVAIFLFFVSCARFNLNQGFVKPLVAETAALKNYFKEHYNRNIQTVHWIRPPEDELANKFHVNYSMDEFGMPNSYFVWVPENLSKQLVYEQTGDRIAGHNLVVKQWASKEEYLKSGEKADSTVLVVDNKEIIDDIKP</sequence>
<evidence type="ECO:0000313" key="3">
    <source>
        <dbReference type="Proteomes" id="UP000192277"/>
    </source>
</evidence>
<proteinExistence type="predicted"/>
<keyword evidence="1" id="KW-0812">Transmembrane</keyword>
<evidence type="ECO:0000256" key="1">
    <source>
        <dbReference type="SAM" id="Phobius"/>
    </source>
</evidence>
<protein>
    <submittedName>
        <fullName evidence="2">Uncharacterized protein</fullName>
    </submittedName>
</protein>
<dbReference type="Proteomes" id="UP000192277">
    <property type="component" value="Unassembled WGS sequence"/>
</dbReference>
<name>A0ABX3NLI2_9BACT</name>
<feature type="transmembrane region" description="Helical" evidence="1">
    <location>
        <begin position="163"/>
        <end position="194"/>
    </location>
</feature>
<feature type="transmembrane region" description="Helical" evidence="1">
    <location>
        <begin position="303"/>
        <end position="324"/>
    </location>
</feature>
<keyword evidence="3" id="KW-1185">Reference proteome</keyword>
<feature type="transmembrane region" description="Helical" evidence="1">
    <location>
        <begin position="206"/>
        <end position="225"/>
    </location>
</feature>
<dbReference type="RefSeq" id="WP_014217188.1">
    <property type="nucleotide sequence ID" value="NZ_LWBO01000084.1"/>
</dbReference>
<comment type="caution">
    <text evidence="2">The sequence shown here is derived from an EMBL/GenBank/DDBJ whole genome shotgun (WGS) entry which is preliminary data.</text>
</comment>
<organism evidence="2 3">
    <name type="scientific">Niastella koreensis</name>
    <dbReference type="NCBI Taxonomy" id="354356"/>
    <lineage>
        <taxon>Bacteria</taxon>
        <taxon>Pseudomonadati</taxon>
        <taxon>Bacteroidota</taxon>
        <taxon>Chitinophagia</taxon>
        <taxon>Chitinophagales</taxon>
        <taxon>Chitinophagaceae</taxon>
        <taxon>Niastella</taxon>
    </lineage>
</organism>
<evidence type="ECO:0000313" key="2">
    <source>
        <dbReference type="EMBL" id="OQP39054.1"/>
    </source>
</evidence>
<feature type="transmembrane region" description="Helical" evidence="1">
    <location>
        <begin position="76"/>
        <end position="96"/>
    </location>
</feature>
<gene>
    <name evidence="2" type="ORF">A4D02_17095</name>
</gene>